<name>A0A2W4WGY0_9CYAN</name>
<reference evidence="3" key="1">
    <citation type="submission" date="2018-04" db="EMBL/GenBank/DDBJ databases">
        <authorList>
            <person name="Cornet L."/>
        </authorList>
    </citation>
    <scope>NUCLEOTIDE SEQUENCE [LARGE SCALE GENOMIC DNA]</scope>
</reference>
<dbReference type="Proteomes" id="UP000249081">
    <property type="component" value="Unassembled WGS sequence"/>
</dbReference>
<feature type="domain" description="SH3b" evidence="1">
    <location>
        <begin position="82"/>
        <end position="137"/>
    </location>
</feature>
<dbReference type="Gene3D" id="2.30.30.40">
    <property type="entry name" value="SH3 Domains"/>
    <property type="match status" value="1"/>
</dbReference>
<evidence type="ECO:0000313" key="2">
    <source>
        <dbReference type="EMBL" id="PZO41199.1"/>
    </source>
</evidence>
<dbReference type="Pfam" id="PF08239">
    <property type="entry name" value="SH3_3"/>
    <property type="match status" value="1"/>
</dbReference>
<feature type="non-terminal residue" evidence="2">
    <location>
        <position position="1"/>
    </location>
</feature>
<dbReference type="AlphaFoldDB" id="A0A2W4WGY0"/>
<dbReference type="EMBL" id="QBMN01000067">
    <property type="protein sequence ID" value="PZO41199.1"/>
    <property type="molecule type" value="Genomic_DNA"/>
</dbReference>
<gene>
    <name evidence="2" type="ORF">DCF17_10965</name>
</gene>
<accession>A0A2W4WGY0</accession>
<evidence type="ECO:0000259" key="1">
    <source>
        <dbReference type="Pfam" id="PF08239"/>
    </source>
</evidence>
<organism evidence="2 3">
    <name type="scientific">Shackletoniella antarctica</name>
    <dbReference type="NCBI Taxonomy" id="268115"/>
    <lineage>
        <taxon>Bacteria</taxon>
        <taxon>Bacillati</taxon>
        <taxon>Cyanobacteriota</taxon>
        <taxon>Cyanophyceae</taxon>
        <taxon>Oculatellales</taxon>
        <taxon>Oculatellaceae</taxon>
        <taxon>Shackletoniella</taxon>
    </lineage>
</organism>
<evidence type="ECO:0000313" key="3">
    <source>
        <dbReference type="Proteomes" id="UP000249081"/>
    </source>
</evidence>
<protein>
    <recommendedName>
        <fullName evidence="1">SH3b domain-containing protein</fullName>
    </recommendedName>
</protein>
<reference evidence="2 3" key="2">
    <citation type="submission" date="2018-06" db="EMBL/GenBank/DDBJ databases">
        <title>Metagenomic assembly of (sub)arctic Cyanobacteria and their associated microbiome from non-axenic cultures.</title>
        <authorList>
            <person name="Baurain D."/>
        </authorList>
    </citation>
    <scope>NUCLEOTIDE SEQUENCE [LARGE SCALE GENOMIC DNA]</scope>
    <source>
        <strain evidence="2">ULC041bin1</strain>
    </source>
</reference>
<dbReference type="InterPro" id="IPR003646">
    <property type="entry name" value="SH3-like_bac-type"/>
</dbReference>
<sequence length="153" mass="15223">NQSAQIFDNSTLGPAANRIGTLNAGTQVTLTGAVSPGRAQVFLGSGTLSSVQPVGWLNAANLGPCGSTPPPTGACFRSQVALVVRSNPTSSSAVLAGYSAGDTVIASANPPTQQISADGRRWIQVRLSTGSTGWVASTGANGVGSNLTSIPCP</sequence>
<comment type="caution">
    <text evidence="2">The sequence shown here is derived from an EMBL/GenBank/DDBJ whole genome shotgun (WGS) entry which is preliminary data.</text>
</comment>
<proteinExistence type="predicted"/>